<evidence type="ECO:0000313" key="4">
    <source>
        <dbReference type="Proteomes" id="UP000475385"/>
    </source>
</evidence>
<organism evidence="3 4">
    <name type="scientific">Falsiroseomonas algicola</name>
    <dbReference type="NCBI Taxonomy" id="2716930"/>
    <lineage>
        <taxon>Bacteria</taxon>
        <taxon>Pseudomonadati</taxon>
        <taxon>Pseudomonadota</taxon>
        <taxon>Alphaproteobacteria</taxon>
        <taxon>Acetobacterales</taxon>
        <taxon>Roseomonadaceae</taxon>
        <taxon>Falsiroseomonas</taxon>
    </lineage>
</organism>
<evidence type="ECO:0000256" key="1">
    <source>
        <dbReference type="ARBA" id="ARBA00022801"/>
    </source>
</evidence>
<dbReference type="Gene3D" id="3.40.50.1820">
    <property type="entry name" value="alpha/beta hydrolase"/>
    <property type="match status" value="1"/>
</dbReference>
<gene>
    <name evidence="3" type="ORF">G3576_07210</name>
</gene>
<dbReference type="InterPro" id="IPR002925">
    <property type="entry name" value="Dienelactn_hydro"/>
</dbReference>
<comment type="caution">
    <text evidence="3">The sequence shown here is derived from an EMBL/GenBank/DDBJ whole genome shotgun (WGS) entry which is preliminary data.</text>
</comment>
<protein>
    <submittedName>
        <fullName evidence="3">Carboxymethylenebutenolidase</fullName>
    </submittedName>
</protein>
<reference evidence="3 4" key="1">
    <citation type="submission" date="2020-03" db="EMBL/GenBank/DDBJ databases">
        <title>Roseomonas stagni sp. nov., isolated from pond water in Japan.</title>
        <authorList>
            <person name="Furuhata K."/>
            <person name="Miyamoto H."/>
            <person name="Goto K."/>
        </authorList>
    </citation>
    <scope>NUCLEOTIDE SEQUENCE [LARGE SCALE GENOMIC DNA]</scope>
    <source>
        <strain evidence="3 4">PeD5</strain>
    </source>
</reference>
<dbReference type="GO" id="GO:0052689">
    <property type="term" value="F:carboxylic ester hydrolase activity"/>
    <property type="evidence" value="ECO:0007669"/>
    <property type="project" value="UniProtKB-ARBA"/>
</dbReference>
<dbReference type="InterPro" id="IPR050261">
    <property type="entry name" value="FrsA_esterase"/>
</dbReference>
<accession>A0A6M1LHF2</accession>
<dbReference type="RefSeq" id="WP_164693670.1">
    <property type="nucleotide sequence ID" value="NZ_JAAIKB010000002.1"/>
</dbReference>
<dbReference type="Pfam" id="PF01738">
    <property type="entry name" value="DLH"/>
    <property type="match status" value="1"/>
</dbReference>
<proteinExistence type="predicted"/>
<evidence type="ECO:0000259" key="2">
    <source>
        <dbReference type="Pfam" id="PF01738"/>
    </source>
</evidence>
<keyword evidence="1" id="KW-0378">Hydrolase</keyword>
<feature type="domain" description="Dienelactone hydrolase" evidence="2">
    <location>
        <begin position="42"/>
        <end position="230"/>
    </location>
</feature>
<dbReference type="PANTHER" id="PTHR22946">
    <property type="entry name" value="DIENELACTONE HYDROLASE DOMAIN-CONTAINING PROTEIN-RELATED"/>
    <property type="match status" value="1"/>
</dbReference>
<sequence>MQDLPARMELHAIRSLTLTDRQFLLGQAEGPEAIVTGLLSLAQREGRQPVVVVMHGSGGIGPSVALWQRQINALGAAAFVLDGFTGRGIVSVAGDQARLGRLAFVLDIYRALEVLAAHPAVDPARIAVLGFSRGGQGALYAGMARFHQMWNRSGVAPVGTAAVYPDCGTRYIGDTAMLPAPLRVFHGRPDDFNPIGPARAHVARLREAGHDAEIIEYDDAHHGFDNPLSPAAALVRGSQSVRGCRIEEREPGLLVNAATGLPFSYADPCVATEVHVGGNAVAGAALRRDVLAWLRELLRLD</sequence>
<keyword evidence="4" id="KW-1185">Reference proteome</keyword>
<dbReference type="EMBL" id="JAAIKB010000002">
    <property type="protein sequence ID" value="NGM19798.1"/>
    <property type="molecule type" value="Genomic_DNA"/>
</dbReference>
<dbReference type="AlphaFoldDB" id="A0A6M1LHF2"/>
<dbReference type="InterPro" id="IPR029058">
    <property type="entry name" value="AB_hydrolase_fold"/>
</dbReference>
<evidence type="ECO:0000313" key="3">
    <source>
        <dbReference type="EMBL" id="NGM19798.1"/>
    </source>
</evidence>
<dbReference type="SUPFAM" id="SSF53474">
    <property type="entry name" value="alpha/beta-Hydrolases"/>
    <property type="match status" value="1"/>
</dbReference>
<dbReference type="PANTHER" id="PTHR22946:SF9">
    <property type="entry name" value="POLYKETIDE TRANSFERASE AF380"/>
    <property type="match status" value="1"/>
</dbReference>
<dbReference type="Proteomes" id="UP000475385">
    <property type="component" value="Unassembled WGS sequence"/>
</dbReference>
<name>A0A6M1LHF2_9PROT</name>